<keyword evidence="9" id="KW-0804">Transcription</keyword>
<evidence type="ECO:0000256" key="3">
    <source>
        <dbReference type="ARBA" id="ARBA00022679"/>
    </source>
</evidence>
<organism evidence="11">
    <name type="scientific">Myoviridae sp. ct6F13</name>
    <dbReference type="NCBI Taxonomy" id="2827602"/>
    <lineage>
        <taxon>Viruses</taxon>
        <taxon>Duplodnaviria</taxon>
        <taxon>Heunggongvirae</taxon>
        <taxon>Uroviricota</taxon>
        <taxon>Caudoviricetes</taxon>
    </lineage>
</organism>
<keyword evidence="7" id="KW-0863">Zinc-finger</keyword>
<dbReference type="PROSITE" id="PS00675">
    <property type="entry name" value="SIGMA54_INTERACT_1"/>
    <property type="match status" value="1"/>
</dbReference>
<evidence type="ECO:0000259" key="10">
    <source>
        <dbReference type="PROSITE" id="PS50880"/>
    </source>
</evidence>
<dbReference type="GO" id="GO:0008270">
    <property type="term" value="F:zinc ion binding"/>
    <property type="evidence" value="ECO:0007669"/>
    <property type="project" value="UniProtKB-KW"/>
</dbReference>
<dbReference type="InterPro" id="IPR036977">
    <property type="entry name" value="DNA_primase_Znf_CHC2"/>
</dbReference>
<dbReference type="InterPro" id="IPR002694">
    <property type="entry name" value="Znf_CHC2"/>
</dbReference>
<keyword evidence="4" id="KW-0548">Nucleotidyltransferase</keyword>
<dbReference type="GO" id="GO:0000428">
    <property type="term" value="C:DNA-directed RNA polymerase complex"/>
    <property type="evidence" value="ECO:0007669"/>
    <property type="project" value="UniProtKB-KW"/>
</dbReference>
<keyword evidence="6" id="KW-0479">Metal-binding</keyword>
<dbReference type="GO" id="GO:0003899">
    <property type="term" value="F:DNA-directed RNA polymerase activity"/>
    <property type="evidence" value="ECO:0007669"/>
    <property type="project" value="InterPro"/>
</dbReference>
<name>A0A8S5LIR7_9CAUD</name>
<keyword evidence="5" id="KW-0235">DNA replication</keyword>
<evidence type="ECO:0000256" key="1">
    <source>
        <dbReference type="ARBA" id="ARBA00022478"/>
    </source>
</evidence>
<evidence type="ECO:0000256" key="2">
    <source>
        <dbReference type="ARBA" id="ARBA00022515"/>
    </source>
</evidence>
<dbReference type="InterPro" id="IPR050219">
    <property type="entry name" value="DnaG_primase"/>
</dbReference>
<dbReference type="InterPro" id="IPR006171">
    <property type="entry name" value="TOPRIM_dom"/>
</dbReference>
<dbReference type="PANTHER" id="PTHR30313">
    <property type="entry name" value="DNA PRIMASE"/>
    <property type="match status" value="1"/>
</dbReference>
<dbReference type="GO" id="GO:0003677">
    <property type="term" value="F:DNA binding"/>
    <property type="evidence" value="ECO:0007669"/>
    <property type="project" value="InterPro"/>
</dbReference>
<accession>A0A8S5LIR7</accession>
<dbReference type="GO" id="GO:0006269">
    <property type="term" value="P:DNA replication, synthesis of primer"/>
    <property type="evidence" value="ECO:0007669"/>
    <property type="project" value="UniProtKB-KW"/>
</dbReference>
<sequence length="864" mass="99001">MELQDIDLKELIESETGSRFNKDGYICCPFHADKTPSLSVKFFPDANKQRFKCWGCNEQGDAIDFISKLNNKSYIEAREYLGLEVTKSNDESLEDKVKDYIEWQLQNNKRGCKLLGLFKFVDINNKAIYWKAKFRKPDGKKETPYYHIEGDKVINNRGTDEVPYNLYNVLRGIEENKVIVFVEGEKDANMINNTFKNKNFVATSIKGCKDLSVINTENMKVYVLGDTGEAGEKYKYKIKEEFFKNSMEYKVINLPGLKSLGDNKDVTDWLESGHSKKDLLNAFSRSLDLKNKFELQQDSRGIYKTKINSDDEAGDKKIYITDFRILEASRLKYVEEDVEGIRLKLLSSTGEIIERLGVSTVFDDVKSFRKFLGTMDLTFKGKIDVLTDLKIWINKYWALEIDEIHNGNTFIKRNDEFIFISNQGALDKEGNIKLSIKSQDKLINLEGLEDINTDELREVKNNLFKFTNPEKTTCIIGTIFNNLLVAQNNYIKGRLHHLLIVGESGAGKSTILDNVILPIFNYPSNAKNSVGLAKEFPLIANLSRGNYTSIYEEYKPSNMNITKNSLLSDLLRNLYDRQTVEKGQKDLSTVNFQLSRPLILVGEESYPNSEKAAIERSCIVYLACRDRTEKSHNSLMWLKSNTELLNKLGYSMIKLALGVSIDEYKELFQRQKGKFKGKLKDRPLVTAANISTGIELFNKLLTQHNIKAIENYEDYIYSNIKEEVLNNGEKVNSVVENMIIEFNQMIEDGRAIDYKNVIRDEATGLFIRTSEMVNQIINFAKTVGAVEFNPLKLKDFKKQATKAGYIIKTNKKQLRVDGKPVWFDEYSKEAMRSLNIDSIVERELTPVETDGNLIEGIFDNKGAL</sequence>
<feature type="domain" description="Toprim" evidence="10">
    <location>
        <begin position="177"/>
        <end position="272"/>
    </location>
</feature>
<evidence type="ECO:0000256" key="8">
    <source>
        <dbReference type="ARBA" id="ARBA00022833"/>
    </source>
</evidence>
<dbReference type="InterPro" id="IPR025662">
    <property type="entry name" value="Sigma_54_int_dom_ATP-bd_1"/>
</dbReference>
<dbReference type="Gene3D" id="3.40.1360.10">
    <property type="match status" value="1"/>
</dbReference>
<proteinExistence type="predicted"/>
<keyword evidence="3" id="KW-0808">Transferase</keyword>
<keyword evidence="8" id="KW-0862">Zinc</keyword>
<dbReference type="PANTHER" id="PTHR30313:SF2">
    <property type="entry name" value="DNA PRIMASE"/>
    <property type="match status" value="1"/>
</dbReference>
<dbReference type="SUPFAM" id="SSF57783">
    <property type="entry name" value="Zinc beta-ribbon"/>
    <property type="match status" value="1"/>
</dbReference>
<dbReference type="SMART" id="SM00400">
    <property type="entry name" value="ZnF_CHCC"/>
    <property type="match status" value="1"/>
</dbReference>
<dbReference type="Pfam" id="PF01807">
    <property type="entry name" value="Zn_ribbon_DnaG"/>
    <property type="match status" value="1"/>
</dbReference>
<protein>
    <submittedName>
        <fullName evidence="11">Zinc finger protein</fullName>
    </submittedName>
</protein>
<reference evidence="11" key="1">
    <citation type="journal article" date="2021" name="Proc. Natl. Acad. Sci. U.S.A.">
        <title>A Catalog of Tens of Thousands of Viruses from Human Metagenomes Reveals Hidden Associations with Chronic Diseases.</title>
        <authorList>
            <person name="Tisza M.J."/>
            <person name="Buck C.B."/>
        </authorList>
    </citation>
    <scope>NUCLEOTIDE SEQUENCE</scope>
    <source>
        <strain evidence="11">Ct6F13</strain>
    </source>
</reference>
<dbReference type="EMBL" id="BK015859">
    <property type="protein sequence ID" value="DAD69997.1"/>
    <property type="molecule type" value="Genomic_DNA"/>
</dbReference>
<dbReference type="Gene3D" id="3.90.580.10">
    <property type="entry name" value="Zinc finger, CHC2-type domain"/>
    <property type="match status" value="1"/>
</dbReference>
<evidence type="ECO:0000256" key="9">
    <source>
        <dbReference type="ARBA" id="ARBA00023163"/>
    </source>
</evidence>
<evidence type="ECO:0000313" key="11">
    <source>
        <dbReference type="EMBL" id="DAD69997.1"/>
    </source>
</evidence>
<evidence type="ECO:0000256" key="7">
    <source>
        <dbReference type="ARBA" id="ARBA00022771"/>
    </source>
</evidence>
<evidence type="ECO:0000256" key="6">
    <source>
        <dbReference type="ARBA" id="ARBA00022723"/>
    </source>
</evidence>
<dbReference type="PROSITE" id="PS50880">
    <property type="entry name" value="TOPRIM"/>
    <property type="match status" value="1"/>
</dbReference>
<keyword evidence="1" id="KW-0240">DNA-directed RNA polymerase</keyword>
<evidence type="ECO:0000256" key="5">
    <source>
        <dbReference type="ARBA" id="ARBA00022705"/>
    </source>
</evidence>
<evidence type="ECO:0000256" key="4">
    <source>
        <dbReference type="ARBA" id="ARBA00022695"/>
    </source>
</evidence>
<keyword evidence="2" id="KW-0639">Primosome</keyword>